<accession>A0ABR6GY69</accession>
<evidence type="ECO:0000313" key="2">
    <source>
        <dbReference type="Proteomes" id="UP000574369"/>
    </source>
</evidence>
<dbReference type="Proteomes" id="UP000574369">
    <property type="component" value="Unassembled WGS sequence"/>
</dbReference>
<gene>
    <name evidence="1" type="ORF">FHS28_004480</name>
</gene>
<proteinExistence type="predicted"/>
<organism evidence="1 2">
    <name type="scientific">Roseateles terrae</name>
    <dbReference type="NCBI Taxonomy" id="431060"/>
    <lineage>
        <taxon>Bacteria</taxon>
        <taxon>Pseudomonadati</taxon>
        <taxon>Pseudomonadota</taxon>
        <taxon>Betaproteobacteria</taxon>
        <taxon>Burkholderiales</taxon>
        <taxon>Sphaerotilaceae</taxon>
        <taxon>Roseateles</taxon>
    </lineage>
</organism>
<reference evidence="1 2" key="1">
    <citation type="submission" date="2020-08" db="EMBL/GenBank/DDBJ databases">
        <title>Genomic Encyclopedia of Type Strains, Phase III (KMG-III): the genomes of soil and plant-associated and newly described type strains.</title>
        <authorList>
            <person name="Whitman W."/>
        </authorList>
    </citation>
    <scope>NUCLEOTIDE SEQUENCE [LARGE SCALE GENOMIC DNA]</scope>
    <source>
        <strain evidence="1 2">CECT 7247</strain>
    </source>
</reference>
<dbReference type="RefSeq" id="WP_088454030.1">
    <property type="nucleotide sequence ID" value="NZ_JACHXO010000010.1"/>
</dbReference>
<name>A0ABR6GY69_9BURK</name>
<keyword evidence="2" id="KW-1185">Reference proteome</keyword>
<protein>
    <submittedName>
        <fullName evidence="1">Uncharacterized protein</fullName>
    </submittedName>
</protein>
<evidence type="ECO:0000313" key="1">
    <source>
        <dbReference type="EMBL" id="MBB3197055.1"/>
    </source>
</evidence>
<sequence>MFKASGSPFLSEVAHFYTDQSFQLPPQLAPPVPPKAWVSYHPMDADGPASFREFRASPAFGQALQQFLDRIADCEAFTRTHFSPREASVMLEYFHTFRTRLTDGNGEPHFGDALPQLYSRGKLHFDRFCLRLAQDDLDLPQRKTVLRELAFHLRACRAQGPAFEEAARRLDRKPGGLQGEFHELLMMHTDALLREVINRPAPGLVLSPAQAQDRLQHLHSMEVHMVNRLRLELGLPGGDRNDRFVLADSLVTPSQIEASRRLLHQQLRPAALARELAGRYMEQLREMLPVALRAPDADLSEHTGEIDRAQQRMEATFGKVALDHLLEYDIKTERTGWLQDLSLVAYDLLGSLERQGLIVPQPRGSLMRGSTGNAYWELMQVDWRLFLTEEYERLDGPRRQTAVQLSHALGWLDQMPAMNPVPALVDAVLASSRKEDLLYLPRTWLMDESRCAAFCRRLGEDTLVQWLERNPDLSDRLRGQMLRVITDLGLQAALLTVTTPAPHCDAAACVRLAGGGDVLVKAMNRQDGDMAIRWFAVFQAAIPLLKEAEALRLFCTGTPGLVGQTLRNGHGGHVRQVLRLLALAVDQRKIHPGQLPALLKSPVQDIMAAGHVDRLVSLGEGLQVLAKGGHLQNRLLCQALAGPDWQRGCSGAMVGGHPHVVRWFHEQVRVLLDGGSINRDQAARLLMSHPRGEPSAGMLAIEGKHAEALAVHLSGLLEAVSAGIVPAPELRDLLACRGAAGEPGLAVMTKGEKPHPCTQAWRTAVVEANERHLLMPWEVGGLVSAHDPQGLPLLRQLVRTWFSENRSWLWLGLVKDLFHAKALPAPFPVLEAVGGRSLEPPETLLFRLMTDTSDLSAVWLLMKLYGEARREQMIEASDLALLLLGLSKGEREVPALTSALGELQSGQVTIYLRGLILLAQQGLISADQLFHLFDGYGRGDRSPLGAAIDKKWAEGVEHLLDATLKAARQQLITGDQWSQLLRSAPASRSWTVILNCRCERIQALIHSAIKEADTAGLLQGEAGAELMHAWRQRTPLPA</sequence>
<dbReference type="EMBL" id="JACHXO010000010">
    <property type="protein sequence ID" value="MBB3197055.1"/>
    <property type="molecule type" value="Genomic_DNA"/>
</dbReference>
<comment type="caution">
    <text evidence="1">The sequence shown here is derived from an EMBL/GenBank/DDBJ whole genome shotgun (WGS) entry which is preliminary data.</text>
</comment>